<dbReference type="Pfam" id="PF10947">
    <property type="entry name" value="DUF2628"/>
    <property type="match status" value="1"/>
</dbReference>
<proteinExistence type="predicted"/>
<dbReference type="RefSeq" id="WP_115692772.1">
    <property type="nucleotide sequence ID" value="NZ_CP031417.1"/>
</dbReference>
<organism evidence="3 4">
    <name type="scientific">Pseudolabrys taiwanensis</name>
    <dbReference type="NCBI Taxonomy" id="331696"/>
    <lineage>
        <taxon>Bacteria</taxon>
        <taxon>Pseudomonadati</taxon>
        <taxon>Pseudomonadota</taxon>
        <taxon>Alphaproteobacteria</taxon>
        <taxon>Hyphomicrobiales</taxon>
        <taxon>Xanthobacteraceae</taxon>
        <taxon>Pseudolabrys</taxon>
    </lineage>
</organism>
<keyword evidence="2" id="KW-0472">Membrane</keyword>
<dbReference type="InterPro" id="IPR024399">
    <property type="entry name" value="DUF2628"/>
</dbReference>
<name>A0A345ZZP6_9HYPH</name>
<dbReference type="AlphaFoldDB" id="A0A345ZZP6"/>
<dbReference type="OrthoDB" id="7285394at2"/>
<sequence length="168" mass="18993">MPTYTVHAPPPKSGDTTSAPERFRFVRDGFHFWAFLLTPLWLLVHRLWLALVIYVVLYAALGFGLASLRISPSVQLLVGVLIALAMGFEASSIRRWTLSRRGWRQLGFVVGDDEEMAERRFYAEWAKRPNDAPPAPVSPEPTYTSTVRHEPPGGHDVIGLFPEPERPR</sequence>
<protein>
    <submittedName>
        <fullName evidence="3">DUF2628 domain-containing protein</fullName>
    </submittedName>
</protein>
<accession>A0A345ZZP6</accession>
<keyword evidence="2" id="KW-0812">Transmembrane</keyword>
<dbReference type="KEGG" id="ptaw:DW352_18850"/>
<gene>
    <name evidence="3" type="ORF">DW352_18850</name>
</gene>
<feature type="transmembrane region" description="Helical" evidence="2">
    <location>
        <begin position="32"/>
        <end position="61"/>
    </location>
</feature>
<dbReference type="Proteomes" id="UP000254889">
    <property type="component" value="Chromosome"/>
</dbReference>
<evidence type="ECO:0000313" key="4">
    <source>
        <dbReference type="Proteomes" id="UP000254889"/>
    </source>
</evidence>
<feature type="region of interest" description="Disordered" evidence="1">
    <location>
        <begin position="128"/>
        <end position="168"/>
    </location>
</feature>
<dbReference type="EMBL" id="CP031417">
    <property type="protein sequence ID" value="AXK82393.1"/>
    <property type="molecule type" value="Genomic_DNA"/>
</dbReference>
<keyword evidence="4" id="KW-1185">Reference proteome</keyword>
<keyword evidence="2" id="KW-1133">Transmembrane helix</keyword>
<evidence type="ECO:0000256" key="1">
    <source>
        <dbReference type="SAM" id="MobiDB-lite"/>
    </source>
</evidence>
<feature type="transmembrane region" description="Helical" evidence="2">
    <location>
        <begin position="73"/>
        <end position="91"/>
    </location>
</feature>
<reference evidence="3 4" key="1">
    <citation type="submission" date="2018-07" db="EMBL/GenBank/DDBJ databases">
        <authorList>
            <person name="Quirk P.G."/>
            <person name="Krulwich T.A."/>
        </authorList>
    </citation>
    <scope>NUCLEOTIDE SEQUENCE [LARGE SCALE GENOMIC DNA]</scope>
    <source>
        <strain evidence="3 4">CC-BB4</strain>
    </source>
</reference>
<evidence type="ECO:0000313" key="3">
    <source>
        <dbReference type="EMBL" id="AXK82393.1"/>
    </source>
</evidence>
<evidence type="ECO:0000256" key="2">
    <source>
        <dbReference type="SAM" id="Phobius"/>
    </source>
</evidence>